<dbReference type="PROSITE" id="PS50102">
    <property type="entry name" value="RRM"/>
    <property type="match status" value="1"/>
</dbReference>
<feature type="region of interest" description="Disordered" evidence="2">
    <location>
        <begin position="167"/>
        <end position="300"/>
    </location>
</feature>
<dbReference type="InterPro" id="IPR000504">
    <property type="entry name" value="RRM_dom"/>
</dbReference>
<feature type="compositionally biased region" description="Polar residues" evidence="2">
    <location>
        <begin position="182"/>
        <end position="193"/>
    </location>
</feature>
<organism evidence="4 5">
    <name type="scientific">Phytophthora boehmeriae</name>
    <dbReference type="NCBI Taxonomy" id="109152"/>
    <lineage>
        <taxon>Eukaryota</taxon>
        <taxon>Sar</taxon>
        <taxon>Stramenopiles</taxon>
        <taxon>Oomycota</taxon>
        <taxon>Peronosporomycetes</taxon>
        <taxon>Peronosporales</taxon>
        <taxon>Peronosporaceae</taxon>
        <taxon>Phytophthora</taxon>
    </lineage>
</organism>
<dbReference type="CDD" id="cd00590">
    <property type="entry name" value="RRM_SF"/>
    <property type="match status" value="1"/>
</dbReference>
<sequence length="524" mass="59043">MAPAAAEGDVLSELYAWDTTVEDDFALPPDDPRRDEDKTEDAYEQMIHTASGDASDNVLSLAAQLLVKHFFRFPHVQLNVVDVLLKLCGPARSQAVRIHTLRSLLQIVKTPPATAAASTPTSAAAVAQKNTKAWLQRIDQAVQKLLEMEKSSVILRQVTPLRHALDERLEVQQDPEHKQTKLTRSLNDNNNGKVSPPEHSRKKTRDEKEAAEATESDYHSSSERDSKKVKRDDEQNRYQDDSKSNGNIVYLGQREESNGDANNEESWKKEMQLVSSKTNGRVVENESRRRGSNNTPNTFSPRNCPPCPYLFLGSVPRHTPNDEIVEFLSPVYPDIEATSVQIKQPDYNATAYAFVSLPSADMARKAIRYVASNKFRGRVFLNANFARGPPVDALLFVERTDQGLSMEDEGAVRELDFTQCDPDVWDILCQQLEHFGPLTYADKGCVRFRSVEHAKSVIRKQHFHVKGHDIYPVYDTKEQFAIDSTRRGLNLAEVLSTGEVKDAIRKRMMTPWKAILVDAVKLSE</sequence>
<gene>
    <name evidence="4" type="ORF">PHYBOEH_007830</name>
</gene>
<proteinExistence type="predicted"/>
<keyword evidence="1" id="KW-0694">RNA-binding</keyword>
<keyword evidence="5" id="KW-1185">Reference proteome</keyword>
<comment type="caution">
    <text evidence="4">The sequence shown here is derived from an EMBL/GenBank/DDBJ whole genome shotgun (WGS) entry which is preliminary data.</text>
</comment>
<dbReference type="OrthoDB" id="122546at2759"/>
<feature type="compositionally biased region" description="Basic and acidic residues" evidence="2">
    <location>
        <begin position="167"/>
        <end position="179"/>
    </location>
</feature>
<accession>A0A8T1X2P6</accession>
<dbReference type="AlphaFoldDB" id="A0A8T1X2P6"/>
<evidence type="ECO:0000313" key="5">
    <source>
        <dbReference type="Proteomes" id="UP000693981"/>
    </source>
</evidence>
<dbReference type="GO" id="GO:0003723">
    <property type="term" value="F:RNA binding"/>
    <property type="evidence" value="ECO:0007669"/>
    <property type="project" value="UniProtKB-UniRule"/>
</dbReference>
<reference evidence="4" key="1">
    <citation type="submission" date="2021-02" db="EMBL/GenBank/DDBJ databases">
        <authorList>
            <person name="Palmer J.M."/>
        </authorList>
    </citation>
    <scope>NUCLEOTIDE SEQUENCE</scope>
    <source>
        <strain evidence="4">SCRP23</strain>
    </source>
</reference>
<name>A0A8T1X2P6_9STRA</name>
<feature type="compositionally biased region" description="Basic and acidic residues" evidence="2">
    <location>
        <begin position="196"/>
        <end position="243"/>
    </location>
</feature>
<dbReference type="Proteomes" id="UP000693981">
    <property type="component" value="Unassembled WGS sequence"/>
</dbReference>
<dbReference type="Pfam" id="PF00076">
    <property type="entry name" value="RRM_1"/>
    <property type="match status" value="1"/>
</dbReference>
<protein>
    <recommendedName>
        <fullName evidence="3">RRM domain-containing protein</fullName>
    </recommendedName>
</protein>
<evidence type="ECO:0000256" key="1">
    <source>
        <dbReference type="PROSITE-ProRule" id="PRU00176"/>
    </source>
</evidence>
<feature type="domain" description="RRM" evidence="3">
    <location>
        <begin position="308"/>
        <end position="388"/>
    </location>
</feature>
<evidence type="ECO:0000313" key="4">
    <source>
        <dbReference type="EMBL" id="KAG7399831.1"/>
    </source>
</evidence>
<dbReference type="EMBL" id="JAGDFL010000044">
    <property type="protein sequence ID" value="KAG7399831.1"/>
    <property type="molecule type" value="Genomic_DNA"/>
</dbReference>
<evidence type="ECO:0000259" key="3">
    <source>
        <dbReference type="PROSITE" id="PS50102"/>
    </source>
</evidence>
<evidence type="ECO:0000256" key="2">
    <source>
        <dbReference type="SAM" id="MobiDB-lite"/>
    </source>
</evidence>